<name>A0A6A6TEA2_9PLEO</name>
<organism evidence="2 3">
    <name type="scientific">Lophiostoma macrostomum CBS 122681</name>
    <dbReference type="NCBI Taxonomy" id="1314788"/>
    <lineage>
        <taxon>Eukaryota</taxon>
        <taxon>Fungi</taxon>
        <taxon>Dikarya</taxon>
        <taxon>Ascomycota</taxon>
        <taxon>Pezizomycotina</taxon>
        <taxon>Dothideomycetes</taxon>
        <taxon>Pleosporomycetidae</taxon>
        <taxon>Pleosporales</taxon>
        <taxon>Lophiostomataceae</taxon>
        <taxon>Lophiostoma</taxon>
    </lineage>
</organism>
<feature type="domain" description="F-box" evidence="1">
    <location>
        <begin position="41"/>
        <end position="78"/>
    </location>
</feature>
<dbReference type="PROSITE" id="PS50181">
    <property type="entry name" value="FBOX"/>
    <property type="match status" value="1"/>
</dbReference>
<evidence type="ECO:0000313" key="2">
    <source>
        <dbReference type="EMBL" id="KAF2656964.1"/>
    </source>
</evidence>
<proteinExistence type="predicted"/>
<evidence type="ECO:0000313" key="3">
    <source>
        <dbReference type="Proteomes" id="UP000799324"/>
    </source>
</evidence>
<dbReference type="SMART" id="SM00256">
    <property type="entry name" value="FBOX"/>
    <property type="match status" value="1"/>
</dbReference>
<dbReference type="AlphaFoldDB" id="A0A6A6TEA2"/>
<accession>A0A6A6TEA2</accession>
<dbReference type="EMBL" id="MU004330">
    <property type="protein sequence ID" value="KAF2656964.1"/>
    <property type="molecule type" value="Genomic_DNA"/>
</dbReference>
<dbReference type="OrthoDB" id="3800738at2759"/>
<dbReference type="Pfam" id="PF12937">
    <property type="entry name" value="F-box-like"/>
    <property type="match status" value="1"/>
</dbReference>
<evidence type="ECO:0000259" key="1">
    <source>
        <dbReference type="PROSITE" id="PS50181"/>
    </source>
</evidence>
<reference evidence="2" key="1">
    <citation type="journal article" date="2020" name="Stud. Mycol.">
        <title>101 Dothideomycetes genomes: a test case for predicting lifestyles and emergence of pathogens.</title>
        <authorList>
            <person name="Haridas S."/>
            <person name="Albert R."/>
            <person name="Binder M."/>
            <person name="Bloem J."/>
            <person name="Labutti K."/>
            <person name="Salamov A."/>
            <person name="Andreopoulos B."/>
            <person name="Baker S."/>
            <person name="Barry K."/>
            <person name="Bills G."/>
            <person name="Bluhm B."/>
            <person name="Cannon C."/>
            <person name="Castanera R."/>
            <person name="Culley D."/>
            <person name="Daum C."/>
            <person name="Ezra D."/>
            <person name="Gonzalez J."/>
            <person name="Henrissat B."/>
            <person name="Kuo A."/>
            <person name="Liang C."/>
            <person name="Lipzen A."/>
            <person name="Lutzoni F."/>
            <person name="Magnuson J."/>
            <person name="Mondo S."/>
            <person name="Nolan M."/>
            <person name="Ohm R."/>
            <person name="Pangilinan J."/>
            <person name="Park H.-J."/>
            <person name="Ramirez L."/>
            <person name="Alfaro M."/>
            <person name="Sun H."/>
            <person name="Tritt A."/>
            <person name="Yoshinaga Y."/>
            <person name="Zwiers L.-H."/>
            <person name="Turgeon B."/>
            <person name="Goodwin S."/>
            <person name="Spatafora J."/>
            <person name="Crous P."/>
            <person name="Grigoriev I."/>
        </authorList>
    </citation>
    <scope>NUCLEOTIDE SEQUENCE</scope>
    <source>
        <strain evidence="2">CBS 122681</strain>
    </source>
</reference>
<dbReference type="Gene3D" id="1.20.1280.50">
    <property type="match status" value="1"/>
</dbReference>
<dbReference type="Proteomes" id="UP000799324">
    <property type="component" value="Unassembled WGS sequence"/>
</dbReference>
<dbReference type="InterPro" id="IPR036047">
    <property type="entry name" value="F-box-like_dom_sf"/>
</dbReference>
<dbReference type="SUPFAM" id="SSF81383">
    <property type="entry name" value="F-box domain"/>
    <property type="match status" value="1"/>
</dbReference>
<gene>
    <name evidence="2" type="ORF">K491DRAFT_714862</name>
</gene>
<protein>
    <recommendedName>
        <fullName evidence="1">F-box domain-containing protein</fullName>
    </recommendedName>
</protein>
<keyword evidence="3" id="KW-1185">Reference proteome</keyword>
<dbReference type="CDD" id="cd09917">
    <property type="entry name" value="F-box_SF"/>
    <property type="match status" value="1"/>
</dbReference>
<sequence length="202" mass="23311">MKRKLMRVLRIKLTATADKLKTTPAAKARRPPTPKPLEIVELLEQILLHLPQRDLLLAQRVCRRWHAVINSSKHIQQALYLLPLPTVITASQPASNPLLASAFAGYFKLLAWEEFSGTYTSTWASMLLHSTEKRWQQRFIREEANWRRMLVTQPPVPHVDIVDQRIAPDYEDCFAEASVHNEEGVRMGELLQLEEKKYTHGL</sequence>
<dbReference type="InterPro" id="IPR001810">
    <property type="entry name" value="F-box_dom"/>
</dbReference>